<dbReference type="PANTHER" id="PTHR43179">
    <property type="entry name" value="RHAMNOSYLTRANSFERASE WBBL"/>
    <property type="match status" value="1"/>
</dbReference>
<gene>
    <name evidence="1" type="ORF">S12H4_26148</name>
</gene>
<dbReference type="PANTHER" id="PTHR43179:SF10">
    <property type="entry name" value="GLYCOSYL TRANSFERASE"/>
    <property type="match status" value="1"/>
</dbReference>
<dbReference type="Gene3D" id="3.90.550.10">
    <property type="entry name" value="Spore Coat Polysaccharide Biosynthesis Protein SpsA, Chain A"/>
    <property type="match status" value="1"/>
</dbReference>
<sequence>EKWNQWYEMRTVSSGLIYSTSIVSGCFSLFRTEVFQKVGLYDERFFMYFEDFDISRRVNKYFKTVYYPKVSVYHEYRREAQKNPRLFKIFVKSAIKYFNKWGWFFDHERNEINKSTIEQVIKQIK</sequence>
<reference evidence="1" key="1">
    <citation type="journal article" date="2014" name="Front. Microbiol.">
        <title>High frequency of phylogenetically diverse reductive dehalogenase-homologous genes in deep subseafloor sedimentary metagenomes.</title>
        <authorList>
            <person name="Kawai M."/>
            <person name="Futagami T."/>
            <person name="Toyoda A."/>
            <person name="Takaki Y."/>
            <person name="Nishi S."/>
            <person name="Hori S."/>
            <person name="Arai W."/>
            <person name="Tsubouchi T."/>
            <person name="Morono Y."/>
            <person name="Uchiyama I."/>
            <person name="Ito T."/>
            <person name="Fujiyama A."/>
            <person name="Inagaki F."/>
            <person name="Takami H."/>
        </authorList>
    </citation>
    <scope>NUCLEOTIDE SEQUENCE</scope>
    <source>
        <strain evidence="1">Expedition CK06-06</strain>
    </source>
</reference>
<dbReference type="EMBL" id="BARW01014807">
    <property type="protein sequence ID" value="GAI80195.1"/>
    <property type="molecule type" value="Genomic_DNA"/>
</dbReference>
<dbReference type="AlphaFoldDB" id="X1SXX9"/>
<proteinExistence type="predicted"/>
<organism evidence="1">
    <name type="scientific">marine sediment metagenome</name>
    <dbReference type="NCBI Taxonomy" id="412755"/>
    <lineage>
        <taxon>unclassified sequences</taxon>
        <taxon>metagenomes</taxon>
        <taxon>ecological metagenomes</taxon>
    </lineage>
</organism>
<name>X1SXX9_9ZZZZ</name>
<evidence type="ECO:0008006" key="2">
    <source>
        <dbReference type="Google" id="ProtNLM"/>
    </source>
</evidence>
<comment type="caution">
    <text evidence="1">The sequence shown here is derived from an EMBL/GenBank/DDBJ whole genome shotgun (WGS) entry which is preliminary data.</text>
</comment>
<dbReference type="SUPFAM" id="SSF53448">
    <property type="entry name" value="Nucleotide-diphospho-sugar transferases"/>
    <property type="match status" value="1"/>
</dbReference>
<evidence type="ECO:0000313" key="1">
    <source>
        <dbReference type="EMBL" id="GAI80195.1"/>
    </source>
</evidence>
<dbReference type="InterPro" id="IPR029044">
    <property type="entry name" value="Nucleotide-diphossugar_trans"/>
</dbReference>
<protein>
    <recommendedName>
        <fullName evidence="2">Glycosyltransferase 2-like domain-containing protein</fullName>
    </recommendedName>
</protein>
<accession>X1SXX9</accession>
<feature type="non-terminal residue" evidence="1">
    <location>
        <position position="1"/>
    </location>
</feature>